<keyword evidence="2" id="KW-0328">Glycosyltransferase</keyword>
<evidence type="ECO:0000256" key="3">
    <source>
        <dbReference type="ARBA" id="ARBA00022679"/>
    </source>
</evidence>
<evidence type="ECO:0000313" key="7">
    <source>
        <dbReference type="EMBL" id="MFC4821534.1"/>
    </source>
</evidence>
<dbReference type="Proteomes" id="UP001595886">
    <property type="component" value="Unassembled WGS sequence"/>
</dbReference>
<comment type="caution">
    <text evidence="7">The sequence shown here is derived from an EMBL/GenBank/DDBJ whole genome shotgun (WGS) entry which is preliminary data.</text>
</comment>
<keyword evidence="3" id="KW-0808">Transferase</keyword>
<dbReference type="SUPFAM" id="SSF53756">
    <property type="entry name" value="UDP-Glycosyltransferase/glycogen phosphorylase"/>
    <property type="match status" value="1"/>
</dbReference>
<dbReference type="InterPro" id="IPR029489">
    <property type="entry name" value="OGT/SEC/SPY_C"/>
</dbReference>
<gene>
    <name evidence="7" type="ORF">ACFO6Q_14465</name>
</gene>
<evidence type="ECO:0000256" key="4">
    <source>
        <dbReference type="ARBA" id="ARBA00022737"/>
    </source>
</evidence>
<dbReference type="InterPro" id="IPR051939">
    <property type="entry name" value="Glycosyltr_41/O-GlcNAc_trsf"/>
</dbReference>
<dbReference type="PANTHER" id="PTHR44835:SF1">
    <property type="entry name" value="PROTEIN O-GLCNAC TRANSFERASE"/>
    <property type="match status" value="1"/>
</dbReference>
<keyword evidence="5" id="KW-0802">TPR repeat</keyword>
<evidence type="ECO:0000313" key="8">
    <source>
        <dbReference type="Proteomes" id="UP001595886"/>
    </source>
</evidence>
<evidence type="ECO:0000259" key="6">
    <source>
        <dbReference type="Pfam" id="PF13844"/>
    </source>
</evidence>
<dbReference type="Gene3D" id="1.25.40.10">
    <property type="entry name" value="Tetratricopeptide repeat domain"/>
    <property type="match status" value="1"/>
</dbReference>
<keyword evidence="4" id="KW-0677">Repeat</keyword>
<evidence type="ECO:0000256" key="5">
    <source>
        <dbReference type="ARBA" id="ARBA00022803"/>
    </source>
</evidence>
<dbReference type="SUPFAM" id="SSF48452">
    <property type="entry name" value="TPR-like"/>
    <property type="match status" value="1"/>
</dbReference>
<keyword evidence="8" id="KW-1185">Reference proteome</keyword>
<reference evidence="8" key="1">
    <citation type="journal article" date="2019" name="Int. J. Syst. Evol. Microbiol.">
        <title>The Global Catalogue of Microorganisms (GCM) 10K type strain sequencing project: providing services to taxonomists for standard genome sequencing and annotation.</title>
        <authorList>
            <consortium name="The Broad Institute Genomics Platform"/>
            <consortium name="The Broad Institute Genome Sequencing Center for Infectious Disease"/>
            <person name="Wu L."/>
            <person name="Ma J."/>
        </authorList>
    </citation>
    <scope>NUCLEOTIDE SEQUENCE [LARGE SCALE GENOMIC DNA]</scope>
    <source>
        <strain evidence="8">CCUG 30340</strain>
    </source>
</reference>
<dbReference type="PANTHER" id="PTHR44835">
    <property type="entry name" value="UDP-N-ACETYLGLUCOSAMINE--PEPTIDE N-ACETYLGLUCOSAMINYLTRANSFERASE SPINDLY-RELATED"/>
    <property type="match status" value="1"/>
</dbReference>
<organism evidence="7 8">
    <name type="scientific">Dokdonella ginsengisoli</name>
    <dbReference type="NCBI Taxonomy" id="363846"/>
    <lineage>
        <taxon>Bacteria</taxon>
        <taxon>Pseudomonadati</taxon>
        <taxon>Pseudomonadota</taxon>
        <taxon>Gammaproteobacteria</taxon>
        <taxon>Lysobacterales</taxon>
        <taxon>Rhodanobacteraceae</taxon>
        <taxon>Dokdonella</taxon>
    </lineage>
</organism>
<dbReference type="Pfam" id="PF13844">
    <property type="entry name" value="Glyco_transf_41"/>
    <property type="match status" value="2"/>
</dbReference>
<dbReference type="Pfam" id="PF14559">
    <property type="entry name" value="TPR_19"/>
    <property type="match status" value="1"/>
</dbReference>
<protein>
    <recommendedName>
        <fullName evidence="6">O-GlcNAc transferase C-terminal domain-containing protein</fullName>
    </recommendedName>
</protein>
<dbReference type="InterPro" id="IPR011990">
    <property type="entry name" value="TPR-like_helical_dom_sf"/>
</dbReference>
<evidence type="ECO:0000256" key="1">
    <source>
        <dbReference type="ARBA" id="ARBA00004922"/>
    </source>
</evidence>
<comment type="pathway">
    <text evidence="1">Protein modification; protein glycosylation.</text>
</comment>
<feature type="domain" description="O-GlcNAc transferase C-terminal" evidence="6">
    <location>
        <begin position="429"/>
        <end position="588"/>
    </location>
</feature>
<sequence length="621" mass="68055">MVESPPSPSVQSGVSDALRRCEGLLAAGRADDALAVANEALVLDPSNVPARLLLGLALLFCERSAEAASELADVLRREPQQLLARCALVRALLQQGKPDEALAVALDPVLLDAGREFGGALGDFAAADAQRQRTELLRSRAQRHPQDYASVLALAQALHGQGALGETLHWSERALALRPQARAPRAVLATALIDRGDVEPGLARHRELLHEADADTAARQLVLMHYDPRQDNETLYAAHRDFAQRHLPRFGPPFASRRAPSADGPLRIGWLSPRFGQGPVATFLGGLLEAFDRTRHRHLLIALQPARADATPLRALADEWIDASGLDDAALLHRLRDLDLDVLVDLAGHSTWNRMRVIAQRVAPLQVCWLDWFDTTGVPAMDAWISDAWLTPEGSGQRYSERLLRLPAGRFCYTPPRPPPPPDHAGDGPVRFASFNRLAKLNDNVVATWAHILHRVPQAQLELGTRLLDDAATREHTLARFAAHGIARERVELHGRRPYADLLDAYRRIDVALDPFPFSGCTTTCDALWMGAAAVTLPAETFVSRQSASLLQRLGREDWIAHDRADYVERAVGLAGDVAALRAGRPALRAAVQERLCDAQAQARDFAAALRELLRERRAEG</sequence>
<name>A0ABV9QY22_9GAMM</name>
<dbReference type="Gene3D" id="3.40.50.2000">
    <property type="entry name" value="Glycogen Phosphorylase B"/>
    <property type="match status" value="1"/>
</dbReference>
<accession>A0ABV9QY22</accession>
<proteinExistence type="predicted"/>
<dbReference type="Gene3D" id="3.40.50.11380">
    <property type="match status" value="1"/>
</dbReference>
<dbReference type="EMBL" id="JBHSHD010000010">
    <property type="protein sequence ID" value="MFC4821534.1"/>
    <property type="molecule type" value="Genomic_DNA"/>
</dbReference>
<evidence type="ECO:0000256" key="2">
    <source>
        <dbReference type="ARBA" id="ARBA00022676"/>
    </source>
</evidence>
<feature type="domain" description="O-GlcNAc transferase C-terminal" evidence="6">
    <location>
        <begin position="258"/>
        <end position="409"/>
    </location>
</feature>